<dbReference type="Gene3D" id="3.40.50.10300">
    <property type="entry name" value="CoaB-like"/>
    <property type="match status" value="1"/>
</dbReference>
<comment type="caution">
    <text evidence="1">The sequence shown here is derived from an EMBL/GenBank/DDBJ whole genome shotgun (WGS) entry which is preliminary data.</text>
</comment>
<accession>A0ABD2KAH2</accession>
<dbReference type="EMBL" id="JBICBT010000802">
    <property type="protein sequence ID" value="KAL3099837.1"/>
    <property type="molecule type" value="Genomic_DNA"/>
</dbReference>
<keyword evidence="2" id="KW-1185">Reference proteome</keyword>
<evidence type="ECO:0000313" key="1">
    <source>
        <dbReference type="EMBL" id="KAL3099837.1"/>
    </source>
</evidence>
<evidence type="ECO:0000313" key="2">
    <source>
        <dbReference type="Proteomes" id="UP001620626"/>
    </source>
</evidence>
<name>A0ABD2KAH2_9BILA</name>
<dbReference type="AlphaFoldDB" id="A0ABD2KAH2"/>
<dbReference type="InterPro" id="IPR035929">
    <property type="entry name" value="CoaB-like_sf"/>
</dbReference>
<gene>
    <name evidence="1" type="ORF">niasHT_022255</name>
</gene>
<proteinExistence type="predicted"/>
<protein>
    <submittedName>
        <fullName evidence="1">Uncharacterized protein</fullName>
    </submittedName>
</protein>
<reference evidence="1 2" key="1">
    <citation type="submission" date="2024-10" db="EMBL/GenBank/DDBJ databases">
        <authorList>
            <person name="Kim D."/>
        </authorList>
    </citation>
    <scope>NUCLEOTIDE SEQUENCE [LARGE SCALE GENOMIC DNA]</scope>
    <source>
        <strain evidence="1">BH-2024</strain>
    </source>
</reference>
<dbReference type="Proteomes" id="UP001620626">
    <property type="component" value="Unassembled WGS sequence"/>
</dbReference>
<sequence>MLCEEANTNWWCPSMENGCATPTVRLLFVPPFTDVSQYLHELEIIGHCMHWCGSNALIYLAAAVSDFYKRQQKLFCAFTYIWRVDSDQCTTSFDQIGALSGTKTLAEPFGWHRRRKRPFCIGILSPISNFVQQRTRMNLWCASGGPGTVCWHALLTACFSDTLTCCTGVEQPLTFCQLCLLIANSILSLLRSLLAFPALHLTSYKRYADRPFAVCAAIHRRQPVLARIGHCMHWCGSNALIYLAAAVSDFYKRQQKLITALLCLSAVSLAPSMESGWCDTFCQISNSASALTADDFQKYLPIKRLVSSISGQMALANDIFELTELPSH</sequence>
<dbReference type="SUPFAM" id="SSF102645">
    <property type="entry name" value="CoaB-like"/>
    <property type="match status" value="1"/>
</dbReference>
<organism evidence="1 2">
    <name type="scientific">Heterodera trifolii</name>
    <dbReference type="NCBI Taxonomy" id="157864"/>
    <lineage>
        <taxon>Eukaryota</taxon>
        <taxon>Metazoa</taxon>
        <taxon>Ecdysozoa</taxon>
        <taxon>Nematoda</taxon>
        <taxon>Chromadorea</taxon>
        <taxon>Rhabditida</taxon>
        <taxon>Tylenchina</taxon>
        <taxon>Tylenchomorpha</taxon>
        <taxon>Tylenchoidea</taxon>
        <taxon>Heteroderidae</taxon>
        <taxon>Heteroderinae</taxon>
        <taxon>Heterodera</taxon>
    </lineage>
</organism>